<evidence type="ECO:0000256" key="1">
    <source>
        <dbReference type="SAM" id="MobiDB-lite"/>
    </source>
</evidence>
<organism evidence="2 3">
    <name type="scientific">Oedothorax gibbosus</name>
    <dbReference type="NCBI Taxonomy" id="931172"/>
    <lineage>
        <taxon>Eukaryota</taxon>
        <taxon>Metazoa</taxon>
        <taxon>Ecdysozoa</taxon>
        <taxon>Arthropoda</taxon>
        <taxon>Chelicerata</taxon>
        <taxon>Arachnida</taxon>
        <taxon>Araneae</taxon>
        <taxon>Araneomorphae</taxon>
        <taxon>Entelegynae</taxon>
        <taxon>Araneoidea</taxon>
        <taxon>Linyphiidae</taxon>
        <taxon>Erigoninae</taxon>
        <taxon>Oedothorax</taxon>
    </lineage>
</organism>
<dbReference type="EMBL" id="JAFNEN010000531">
    <property type="protein sequence ID" value="KAG8181155.1"/>
    <property type="molecule type" value="Genomic_DNA"/>
</dbReference>
<reference evidence="2 3" key="1">
    <citation type="journal article" date="2022" name="Nat. Ecol. Evol.">
        <title>A masculinizing supergene underlies an exaggerated male reproductive morph in a spider.</title>
        <authorList>
            <person name="Hendrickx F."/>
            <person name="De Corte Z."/>
            <person name="Sonet G."/>
            <person name="Van Belleghem S.M."/>
            <person name="Kostlbacher S."/>
            <person name="Vangestel C."/>
        </authorList>
    </citation>
    <scope>NUCLEOTIDE SEQUENCE [LARGE SCALE GENOMIC DNA]</scope>
    <source>
        <strain evidence="2">W744_W776</strain>
    </source>
</reference>
<sequence length="76" mass="8970">MNSSRGLELIAGSRKRPSKTMRMDRRRQKKQKRDYRRLSLIRPEESTSGGNDPEMPTLMHSPQSIVAEEFMDLMRY</sequence>
<protein>
    <submittedName>
        <fullName evidence="2">Uncharacterized protein</fullName>
    </submittedName>
</protein>
<name>A0AAV6UA09_9ARAC</name>
<evidence type="ECO:0000313" key="2">
    <source>
        <dbReference type="EMBL" id="KAG8181155.1"/>
    </source>
</evidence>
<feature type="region of interest" description="Disordered" evidence="1">
    <location>
        <begin position="1"/>
        <end position="62"/>
    </location>
</feature>
<evidence type="ECO:0000313" key="3">
    <source>
        <dbReference type="Proteomes" id="UP000827092"/>
    </source>
</evidence>
<comment type="caution">
    <text evidence="2">The sequence shown here is derived from an EMBL/GenBank/DDBJ whole genome shotgun (WGS) entry which is preliminary data.</text>
</comment>
<gene>
    <name evidence="2" type="ORF">JTE90_024451</name>
</gene>
<accession>A0AAV6UA09</accession>
<proteinExistence type="predicted"/>
<dbReference type="AlphaFoldDB" id="A0AAV6UA09"/>
<feature type="compositionally biased region" description="Basic residues" evidence="1">
    <location>
        <begin position="13"/>
        <end position="35"/>
    </location>
</feature>
<keyword evidence="3" id="KW-1185">Reference proteome</keyword>
<dbReference type="Proteomes" id="UP000827092">
    <property type="component" value="Unassembled WGS sequence"/>
</dbReference>